<dbReference type="STRING" id="1147123.SAMN05443428_104152"/>
<dbReference type="RefSeq" id="WP_242948685.1">
    <property type="nucleotide sequence ID" value="NZ_FUYH01000004.1"/>
</dbReference>
<accession>A0A1T4WXH4</accession>
<evidence type="ECO:0008006" key="4">
    <source>
        <dbReference type="Google" id="ProtNLM"/>
    </source>
</evidence>
<feature type="transmembrane region" description="Helical" evidence="1">
    <location>
        <begin position="54"/>
        <end position="81"/>
    </location>
</feature>
<keyword evidence="1" id="KW-0472">Membrane</keyword>
<evidence type="ECO:0000256" key="1">
    <source>
        <dbReference type="SAM" id="Phobius"/>
    </source>
</evidence>
<keyword evidence="1" id="KW-1133">Transmembrane helix</keyword>
<keyword evidence="3" id="KW-1185">Reference proteome</keyword>
<sequence length="193" mass="20842">MKEKEKKKKIKLYAKRTKDKGSNYKWIIGITLWTFLISAFISFISDILLSNVGILIAFIILVIIILTGIVFDIIGVSVTAADEVPFHSMASRKVKGAKTSVLLIRNADKVSNFCNDVIGDVCGVVSGATGAVIISKILYSANIHNKTILTLSISAFIASMTVGGKAVGKNFAISQSNNIVYSVAWIIESLKGK</sequence>
<dbReference type="EMBL" id="FUYH01000004">
    <property type="protein sequence ID" value="SKA82026.1"/>
    <property type="molecule type" value="Genomic_DNA"/>
</dbReference>
<dbReference type="AlphaFoldDB" id="A0A1T4WXH4"/>
<evidence type="ECO:0000313" key="2">
    <source>
        <dbReference type="EMBL" id="SKA82026.1"/>
    </source>
</evidence>
<keyword evidence="1" id="KW-0812">Transmembrane</keyword>
<evidence type="ECO:0000313" key="3">
    <source>
        <dbReference type="Proteomes" id="UP000190105"/>
    </source>
</evidence>
<proteinExistence type="predicted"/>
<reference evidence="3" key="1">
    <citation type="submission" date="2017-02" db="EMBL/GenBank/DDBJ databases">
        <authorList>
            <person name="Varghese N."/>
            <person name="Submissions S."/>
        </authorList>
    </citation>
    <scope>NUCLEOTIDE SEQUENCE [LARGE SCALE GENOMIC DNA]</scope>
    <source>
        <strain evidence="3">USBA 833</strain>
    </source>
</reference>
<feature type="transmembrane region" description="Helical" evidence="1">
    <location>
        <begin position="26"/>
        <end position="48"/>
    </location>
</feature>
<dbReference type="Proteomes" id="UP000190105">
    <property type="component" value="Unassembled WGS sequence"/>
</dbReference>
<organism evidence="2 3">
    <name type="scientific">Caloramator quimbayensis</name>
    <dbReference type="NCBI Taxonomy" id="1147123"/>
    <lineage>
        <taxon>Bacteria</taxon>
        <taxon>Bacillati</taxon>
        <taxon>Bacillota</taxon>
        <taxon>Clostridia</taxon>
        <taxon>Eubacteriales</taxon>
        <taxon>Clostridiaceae</taxon>
        <taxon>Caloramator</taxon>
    </lineage>
</organism>
<protein>
    <recommendedName>
        <fullName evidence="4">CNNM transmembrane domain-containing protein</fullName>
    </recommendedName>
</protein>
<name>A0A1T4WXH4_9CLOT</name>
<gene>
    <name evidence="2" type="ORF">SAMN05443428_104152</name>
</gene>